<keyword evidence="6" id="KW-1015">Disulfide bond</keyword>
<dbReference type="InterPro" id="IPR008801">
    <property type="entry name" value="RALF"/>
</dbReference>
<evidence type="ECO:0000256" key="7">
    <source>
        <dbReference type="SAM" id="Phobius"/>
    </source>
</evidence>
<feature type="transmembrane region" description="Helical" evidence="7">
    <location>
        <begin position="62"/>
        <end position="83"/>
    </location>
</feature>
<organism evidence="8 9">
    <name type="scientific">Hibiscus sabdariffa</name>
    <name type="common">roselle</name>
    <dbReference type="NCBI Taxonomy" id="183260"/>
    <lineage>
        <taxon>Eukaryota</taxon>
        <taxon>Viridiplantae</taxon>
        <taxon>Streptophyta</taxon>
        <taxon>Embryophyta</taxon>
        <taxon>Tracheophyta</taxon>
        <taxon>Spermatophyta</taxon>
        <taxon>Magnoliopsida</taxon>
        <taxon>eudicotyledons</taxon>
        <taxon>Gunneridae</taxon>
        <taxon>Pentapetalae</taxon>
        <taxon>rosids</taxon>
        <taxon>malvids</taxon>
        <taxon>Malvales</taxon>
        <taxon>Malvaceae</taxon>
        <taxon>Malvoideae</taxon>
        <taxon>Hibiscus</taxon>
    </lineage>
</organism>
<keyword evidence="9" id="KW-1185">Reference proteome</keyword>
<keyword evidence="4" id="KW-0372">Hormone</keyword>
<evidence type="ECO:0000256" key="3">
    <source>
        <dbReference type="ARBA" id="ARBA00022525"/>
    </source>
</evidence>
<keyword evidence="7" id="KW-0812">Transmembrane</keyword>
<dbReference type="PANTHER" id="PTHR33136:SF89">
    <property type="entry name" value="PROTEIN RALF-LIKE 19"/>
    <property type="match status" value="1"/>
</dbReference>
<dbReference type="EMBL" id="JBBPBN010000001">
    <property type="protein sequence ID" value="KAK9047778.1"/>
    <property type="molecule type" value="Genomic_DNA"/>
</dbReference>
<sequence length="169" mass="18764">MNNKAATTEQENLVRSHQNYKPPTFLNLPCIALILCQRSSIQSHNNPFPSSIALKAMMGSKIWLMFFVLALAMALVSGLAPIGSGDGTSTPSCIGLQCGTNFEYVKETWNDSEANHLQLVGKRRHHGHATLNRNIIPCLRHGHSYYNCRSRVTRANPYKRACTAIAYCT</sequence>
<evidence type="ECO:0000256" key="5">
    <source>
        <dbReference type="ARBA" id="ARBA00022729"/>
    </source>
</evidence>
<comment type="subcellular location">
    <subcellularLocation>
        <location evidence="1">Secreted</location>
    </subcellularLocation>
</comment>
<keyword evidence="5" id="KW-0732">Signal</keyword>
<keyword evidence="7" id="KW-1133">Transmembrane helix</keyword>
<dbReference type="PANTHER" id="PTHR33136">
    <property type="entry name" value="RAPID ALKALINIZATION FACTOR-LIKE"/>
    <property type="match status" value="1"/>
</dbReference>
<name>A0ABR2UDJ7_9ROSI</name>
<keyword evidence="7" id="KW-0472">Membrane</keyword>
<evidence type="ECO:0000256" key="2">
    <source>
        <dbReference type="ARBA" id="ARBA00009178"/>
    </source>
</evidence>
<comment type="caution">
    <text evidence="8">The sequence shown here is derived from an EMBL/GenBank/DDBJ whole genome shotgun (WGS) entry which is preliminary data.</text>
</comment>
<proteinExistence type="inferred from homology"/>
<evidence type="ECO:0000256" key="4">
    <source>
        <dbReference type="ARBA" id="ARBA00022702"/>
    </source>
</evidence>
<evidence type="ECO:0000313" key="8">
    <source>
        <dbReference type="EMBL" id="KAK9047778.1"/>
    </source>
</evidence>
<keyword evidence="3" id="KW-0964">Secreted</keyword>
<evidence type="ECO:0000256" key="6">
    <source>
        <dbReference type="ARBA" id="ARBA00023157"/>
    </source>
</evidence>
<evidence type="ECO:0000313" key="9">
    <source>
        <dbReference type="Proteomes" id="UP001396334"/>
    </source>
</evidence>
<evidence type="ECO:0008006" key="10">
    <source>
        <dbReference type="Google" id="ProtNLM"/>
    </source>
</evidence>
<reference evidence="8 9" key="1">
    <citation type="journal article" date="2024" name="G3 (Bethesda)">
        <title>Genome assembly of Hibiscus sabdariffa L. provides insights into metabolisms of medicinal natural products.</title>
        <authorList>
            <person name="Kim T."/>
        </authorList>
    </citation>
    <scope>NUCLEOTIDE SEQUENCE [LARGE SCALE GENOMIC DNA]</scope>
    <source>
        <strain evidence="8">TK-2024</strain>
        <tissue evidence="8">Old leaves</tissue>
    </source>
</reference>
<dbReference type="Pfam" id="PF05498">
    <property type="entry name" value="RALF"/>
    <property type="match status" value="1"/>
</dbReference>
<dbReference type="Proteomes" id="UP001396334">
    <property type="component" value="Unassembled WGS sequence"/>
</dbReference>
<accession>A0ABR2UDJ7</accession>
<protein>
    <recommendedName>
        <fullName evidence="10">Rapid ALkalinization Factor</fullName>
    </recommendedName>
</protein>
<gene>
    <name evidence="8" type="ORF">V6N11_053612</name>
</gene>
<evidence type="ECO:0000256" key="1">
    <source>
        <dbReference type="ARBA" id="ARBA00004613"/>
    </source>
</evidence>
<comment type="similarity">
    <text evidence="2">Belongs to the plant rapid alkalinization factor (RALF) family.</text>
</comment>